<name>Q1K3S3_DESA6</name>
<dbReference type="Proteomes" id="UP000005695">
    <property type="component" value="Unassembled WGS sequence"/>
</dbReference>
<sequence length="89" mass="9561">MKIFIPAILIFLLAFIGLSIGIIFGRKGISGSCSSNEGKLADLTCTCGRDENDGTSCENIAVEVIDPVKNPEAYQELLADIKKRDVTAQ</sequence>
<evidence type="ECO:0008006" key="3">
    <source>
        <dbReference type="Google" id="ProtNLM"/>
    </source>
</evidence>
<gene>
    <name evidence="1" type="ORF">Dace_3246</name>
</gene>
<evidence type="ECO:0000313" key="1">
    <source>
        <dbReference type="EMBL" id="EAT17380.1"/>
    </source>
</evidence>
<dbReference type="EMBL" id="AAEW02000001">
    <property type="protein sequence ID" value="EAT17380.1"/>
    <property type="molecule type" value="Genomic_DNA"/>
</dbReference>
<dbReference type="AlphaFoldDB" id="Q1K3S3"/>
<protein>
    <recommendedName>
        <fullName evidence="3">Membrane or secreted protein</fullName>
    </recommendedName>
</protein>
<dbReference type="RefSeq" id="WP_005997699.1">
    <property type="nucleotide sequence ID" value="NZ_AAEW02000001.1"/>
</dbReference>
<comment type="caution">
    <text evidence="1">The sequence shown here is derived from an EMBL/GenBank/DDBJ whole genome shotgun (WGS) entry which is preliminary data.</text>
</comment>
<keyword evidence="2" id="KW-1185">Reference proteome</keyword>
<proteinExistence type="predicted"/>
<reference evidence="1" key="1">
    <citation type="submission" date="2006-05" db="EMBL/GenBank/DDBJ databases">
        <title>Annotation of the draft genome assembly of Desulfuromonas acetoxidans DSM 684.</title>
        <authorList>
            <consortium name="US DOE Joint Genome Institute (JGI-ORNL)"/>
            <person name="Larimer F."/>
            <person name="Land M."/>
            <person name="Hauser L."/>
        </authorList>
    </citation>
    <scope>NUCLEOTIDE SEQUENCE [LARGE SCALE GENOMIC DNA]</scope>
    <source>
        <strain evidence="1">DSM 684</strain>
    </source>
</reference>
<accession>Q1K3S3</accession>
<evidence type="ECO:0000313" key="2">
    <source>
        <dbReference type="Proteomes" id="UP000005695"/>
    </source>
</evidence>
<organism evidence="1 2">
    <name type="scientific">Desulfuromonas acetoxidans (strain DSM 684 / 11070)</name>
    <dbReference type="NCBI Taxonomy" id="281689"/>
    <lineage>
        <taxon>Bacteria</taxon>
        <taxon>Pseudomonadati</taxon>
        <taxon>Thermodesulfobacteriota</taxon>
        <taxon>Desulfuromonadia</taxon>
        <taxon>Desulfuromonadales</taxon>
        <taxon>Desulfuromonadaceae</taxon>
        <taxon>Desulfuromonas</taxon>
    </lineage>
</organism>
<dbReference type="OrthoDB" id="9976332at2"/>
<reference evidence="1" key="2">
    <citation type="submission" date="2006-05" db="EMBL/GenBank/DDBJ databases">
        <title>Sequencing of the draft genome and assembly of Desulfuromonas acetoxidans DSM 684.</title>
        <authorList>
            <consortium name="US DOE Joint Genome Institute (JGI-PGF)"/>
            <person name="Copeland A."/>
            <person name="Lucas S."/>
            <person name="Lapidus A."/>
            <person name="Barry K."/>
            <person name="Detter J.C."/>
            <person name="Glavina del Rio T."/>
            <person name="Hammon N."/>
            <person name="Israni S."/>
            <person name="Dalin E."/>
            <person name="Tice H."/>
            <person name="Bruce D."/>
            <person name="Pitluck S."/>
            <person name="Richardson P."/>
        </authorList>
    </citation>
    <scope>NUCLEOTIDE SEQUENCE [LARGE SCALE GENOMIC DNA]</scope>
    <source>
        <strain evidence="1">DSM 684</strain>
    </source>
</reference>